<evidence type="ECO:0000259" key="1">
    <source>
        <dbReference type="Pfam" id="PF20596"/>
    </source>
</evidence>
<sequence length="1456" mass="160667">MTLNKRNIIFSLLLLVVMGIQLVVTTGTGLAESSIKIDSDLALTPDQELSNEKQIVIKVSDKSKAQRDLNLIVPAGATFDSTATEKLNQDPTYSVAFDSKDKSKQLTLKALAKNQAEMTAESKTSKSGVTSTSTLQSADNKDYRLVFKIENSAVLAEQNLKVKAGITTQKIESKPLFFKQLINLEKETSQSVKPNEINLSTNQRVFTEGDTISVEVDLKNSVITTPLYIDLGSRNITNSAIEANQADRIKFEMTKDQATGNNVLKIFSDQIITTNFKLLLKTKTAENTNIKVSSQSKDITSNSLAIKVEENKTPQVLANNPNQFDDGITNWRQIDKAVESTLSITNNLKLAFTYGAFGGGSTISSTGNPDPQKRRPNVYLIDAGKNIRAFFTNSSATITSNNYGIVTDASENPSAQGRKGLEMDTYSQNSGGVSPTLFMGTDDSGLTVLKKVVTNPKSGYVFETLYRFSKAAPIVQQELYFKNNTSTRFNYAAYFSMDTQLNGNDHIELYAMGDNSGIYMSDTNYKLLMDMKVPDGASSYGTMSWANGGKVFDGFSPKNINGKGIESRNLTEGTQVLGAVDSAYTAKWKYHTLNPGAVDHYRTDIGITKAPFAVPSAKKSYVNKTSQDNKNHTNDMLTFTLQAHNMGYKSTWSDVHITDQVSEDLEVDTTSFELIDNSGNKTKLPATVYDSTSRKIDVKAPNLRDNQWATVKFNAKISSHASGKTITNTVVVNGKDYNNPGKPNQSARDSIKIIVEKSELSLQKNVKNITNADEKYVEVTEGSMNDELSYQLLLSSSDPDIELNQGTVIEDVLDETLETADEVSINYLNAEGDIVETEKTKFDSDGKLTLSHSVPKAGYAVLEFKTKIIGDTGETIKNIAKATNGKSSVQSNIAKVNPPAKVIPVVQKSVRNISDNETTYSAETSGATGDDIEYRVMAINITDKPIVKGTLFNDVLDDDLIQALPIKVEYYDVSGVVTDTEEVNLQNGKYKLTHEIPPYGHIRIYIKAEIDKTDKTVINNTAMVADGKSDVAKVNIVQKTPPTVIKEVKNLTKADDDFALETEAEVDDQVEYRIQLVNMSSVYTKVGTVLKDVLDSDLGDIQQVKIDYLDKDENITATQTTDLTDDQVTLDHVLPAAGRGMAMAYIKAKVKETDKSVINNKASLTTEFGKGTSDNAKLNIKQSKGRIVVRYRDRKDESHKLAEDETFDGKIGDTKLVQPKVIPETDGNWTVVDSSNMTNPDWGSTTRPDWTLAHDYTVAYAKDEQVITYRYEESHIGIIADKRWDFGKHDTTATDRNYYLKAKTQDAKKQPYEVGVEDYYTSKGWTLNVKQDDQFHTNANEKIGGSQKFLDNAVLNFHNGQIALKESDDIGSTVPVSKLTSEFELAPKGAAVNLMTHTNKTPDPGYYAAHGFGIWVYQFGDAQQADYSIGLKVPKATKRFPRQYTSQLTWSLVIAE</sequence>
<protein>
    <recommendedName>
        <fullName evidence="1">Putative adhesive domain-containing protein</fullName>
    </recommendedName>
</protein>
<name>A0AAF0GSX9_LATSK</name>
<feature type="domain" description="Putative adhesive" evidence="1">
    <location>
        <begin position="46"/>
        <end position="109"/>
    </location>
</feature>
<evidence type="ECO:0000313" key="3">
    <source>
        <dbReference type="Proteomes" id="UP001179858"/>
    </source>
</evidence>
<accession>A0AAF0GSX9</accession>
<organism evidence="2 3">
    <name type="scientific">Latilactobacillus sakei</name>
    <name type="common">Lactobacillus sakei</name>
    <dbReference type="NCBI Taxonomy" id="1599"/>
    <lineage>
        <taxon>Bacteria</taxon>
        <taxon>Bacillati</taxon>
        <taxon>Bacillota</taxon>
        <taxon>Bacilli</taxon>
        <taxon>Lactobacillales</taxon>
        <taxon>Lactobacillaceae</taxon>
        <taxon>Latilactobacillus</taxon>
    </lineage>
</organism>
<evidence type="ECO:0000313" key="2">
    <source>
        <dbReference type="EMBL" id="WGI19335.1"/>
    </source>
</evidence>
<dbReference type="Gene3D" id="2.60.40.740">
    <property type="match status" value="1"/>
</dbReference>
<dbReference type="Pfam" id="PF20596">
    <property type="entry name" value="pAdhesive_11"/>
    <property type="match status" value="1"/>
</dbReference>
<dbReference type="Proteomes" id="UP001179858">
    <property type="component" value="Chromosome"/>
</dbReference>
<reference evidence="2" key="1">
    <citation type="submission" date="2023-04" db="EMBL/GenBank/DDBJ databases">
        <title>Novel strain of Lactilactobacillus sakei and use thereof.</title>
        <authorList>
            <person name="Kim S.Y."/>
        </authorList>
    </citation>
    <scope>NUCLEOTIDE SEQUENCE</scope>
    <source>
        <strain evidence="2">HUP1</strain>
    </source>
</reference>
<proteinExistence type="predicted"/>
<dbReference type="RefSeq" id="WP_280102978.1">
    <property type="nucleotide sequence ID" value="NZ_CP122959.1"/>
</dbReference>
<dbReference type="EMBL" id="CP122959">
    <property type="protein sequence ID" value="WGI19335.1"/>
    <property type="molecule type" value="Genomic_DNA"/>
</dbReference>
<dbReference type="InterPro" id="IPR046771">
    <property type="entry name" value="pAdhesive_11"/>
</dbReference>
<gene>
    <name evidence="2" type="ORF">QBD03_00900</name>
</gene>